<accession>A0A6J5MCQ1</accession>
<gene>
    <name evidence="1" type="ORF">UFOVP447_70</name>
</gene>
<proteinExistence type="predicted"/>
<protein>
    <submittedName>
        <fullName evidence="1">Uncharacterized protein</fullName>
    </submittedName>
</protein>
<organism evidence="1">
    <name type="scientific">uncultured Caudovirales phage</name>
    <dbReference type="NCBI Taxonomy" id="2100421"/>
    <lineage>
        <taxon>Viruses</taxon>
        <taxon>Duplodnaviria</taxon>
        <taxon>Heunggongvirae</taxon>
        <taxon>Uroviricota</taxon>
        <taxon>Caudoviricetes</taxon>
        <taxon>Peduoviridae</taxon>
        <taxon>Maltschvirus</taxon>
        <taxon>Maltschvirus maltsch</taxon>
    </lineage>
</organism>
<name>A0A6J5MCQ1_9CAUD</name>
<dbReference type="EMBL" id="LR796423">
    <property type="protein sequence ID" value="CAB4143053.1"/>
    <property type="molecule type" value="Genomic_DNA"/>
</dbReference>
<sequence>MARITCKTPSTGKPIIVSQANVATTFTTIAEAPDFSVPDPSENYAVRDPVDPSRAIRPGEVFFVTPLAAKNKSANVVWVEVRLFTEANTAIEYGRVAVPPGDTAFIPIQGRSLFKRVSAGTNGDRLQVRAETSNVFDVWSAAEEKLSAEHIGVTP</sequence>
<evidence type="ECO:0000313" key="1">
    <source>
        <dbReference type="EMBL" id="CAB4143053.1"/>
    </source>
</evidence>
<reference evidence="1" key="1">
    <citation type="submission" date="2020-04" db="EMBL/GenBank/DDBJ databases">
        <authorList>
            <person name="Chiriac C."/>
            <person name="Salcher M."/>
            <person name="Ghai R."/>
            <person name="Kavagutti S V."/>
        </authorList>
    </citation>
    <scope>NUCLEOTIDE SEQUENCE</scope>
</reference>